<dbReference type="SUPFAM" id="SSF160214">
    <property type="entry name" value="FlaG-like"/>
    <property type="match status" value="1"/>
</dbReference>
<accession>A0ABR9FAA4</accession>
<sequence>MTSPLTDTITTLSATPSPRLTPQQRLDSTLAQLPTADSSGSQTDSGTTAVTKGELIEPIQRINAAMQAHGIEFDVSDESSRIVTRVIDRESGDVIRQIPSEEVLAIAERLEEMQGRLISLEV</sequence>
<evidence type="ECO:0000313" key="3">
    <source>
        <dbReference type="Proteomes" id="UP000754821"/>
    </source>
</evidence>
<reference evidence="2 3" key="1">
    <citation type="submission" date="2020-07" db="EMBL/GenBank/DDBJ databases">
        <title>Halophilic bacteria isolated from french cheeses.</title>
        <authorList>
            <person name="Kothe C.I."/>
            <person name="Farah-Kraiem B."/>
            <person name="Renault P."/>
            <person name="Dridi B."/>
        </authorList>
    </citation>
    <scope>NUCLEOTIDE SEQUENCE [LARGE SCALE GENOMIC DNA]</scope>
    <source>
        <strain evidence="2 3">FME16</strain>
    </source>
</reference>
<dbReference type="PANTHER" id="PTHR37166:SF1">
    <property type="entry name" value="PROTEIN FLAG"/>
    <property type="match status" value="1"/>
</dbReference>
<gene>
    <name evidence="2" type="ORF">EI163_07440</name>
</gene>
<dbReference type="InterPro" id="IPR035924">
    <property type="entry name" value="FlaG-like_sf"/>
</dbReference>
<feature type="compositionally biased region" description="Low complexity" evidence="1">
    <location>
        <begin position="35"/>
        <end position="49"/>
    </location>
</feature>
<keyword evidence="3" id="KW-1185">Reference proteome</keyword>
<dbReference type="InterPro" id="IPR005186">
    <property type="entry name" value="FlaG"/>
</dbReference>
<dbReference type="Pfam" id="PF03646">
    <property type="entry name" value="FlaG"/>
    <property type="match status" value="1"/>
</dbReference>
<dbReference type="PANTHER" id="PTHR37166">
    <property type="entry name" value="PROTEIN FLAG"/>
    <property type="match status" value="1"/>
</dbReference>
<evidence type="ECO:0000256" key="1">
    <source>
        <dbReference type="SAM" id="MobiDB-lite"/>
    </source>
</evidence>
<evidence type="ECO:0000313" key="2">
    <source>
        <dbReference type="EMBL" id="MBE0403394.1"/>
    </source>
</evidence>
<comment type="caution">
    <text evidence="2">The sequence shown here is derived from an EMBL/GenBank/DDBJ whole genome shotgun (WGS) entry which is preliminary data.</text>
</comment>
<protein>
    <submittedName>
        <fullName evidence="2">Flagellar protein FlaG</fullName>
    </submittedName>
</protein>
<organism evidence="2 3">
    <name type="scientific">Halomonas citrativorans</name>
    <dbReference type="NCBI Taxonomy" id="2742612"/>
    <lineage>
        <taxon>Bacteria</taxon>
        <taxon>Pseudomonadati</taxon>
        <taxon>Pseudomonadota</taxon>
        <taxon>Gammaproteobacteria</taxon>
        <taxon>Oceanospirillales</taxon>
        <taxon>Halomonadaceae</taxon>
        <taxon>Halomonas</taxon>
    </lineage>
</organism>
<keyword evidence="2" id="KW-0966">Cell projection</keyword>
<dbReference type="Gene3D" id="3.30.160.170">
    <property type="entry name" value="FlaG-like"/>
    <property type="match status" value="1"/>
</dbReference>
<dbReference type="EMBL" id="RRZC01000006">
    <property type="protein sequence ID" value="MBE0403394.1"/>
    <property type="molecule type" value="Genomic_DNA"/>
</dbReference>
<dbReference type="RefSeq" id="WP_192527272.1">
    <property type="nucleotide sequence ID" value="NZ_RRZC01000006.1"/>
</dbReference>
<feature type="region of interest" description="Disordered" evidence="1">
    <location>
        <begin position="1"/>
        <end position="53"/>
    </location>
</feature>
<name>A0ABR9FAA4_9GAMM</name>
<keyword evidence="2" id="KW-0282">Flagellum</keyword>
<feature type="compositionally biased region" description="Polar residues" evidence="1">
    <location>
        <begin position="1"/>
        <end position="32"/>
    </location>
</feature>
<proteinExistence type="predicted"/>
<keyword evidence="2" id="KW-0969">Cilium</keyword>
<dbReference type="Proteomes" id="UP000754821">
    <property type="component" value="Unassembled WGS sequence"/>
</dbReference>